<protein>
    <submittedName>
        <fullName evidence="1">Uncharacterized protein</fullName>
    </submittedName>
</protein>
<name>A0A1Y6BBD5_9NEIS</name>
<dbReference type="RefSeq" id="WP_085275078.1">
    <property type="nucleotide sequence ID" value="NZ_FXAG01000003.1"/>
</dbReference>
<gene>
    <name evidence="1" type="ORF">SAMN02745746_00728</name>
</gene>
<reference evidence="2" key="1">
    <citation type="submission" date="2017-04" db="EMBL/GenBank/DDBJ databases">
        <authorList>
            <person name="Varghese N."/>
            <person name="Submissions S."/>
        </authorList>
    </citation>
    <scope>NUCLEOTIDE SEQUENCE [LARGE SCALE GENOMIC DNA]</scope>
    <source>
        <strain evidence="2">DSM 22618</strain>
    </source>
</reference>
<keyword evidence="2" id="KW-1185">Reference proteome</keyword>
<sequence>MNTNFSFIADMAELAEASYANLAKYTDEAVQAALQDSDSDFKMTFSATQAAEFVEKWSVLNHLPNTPSSDFSATLFRSKSGADYVLALRGTAGGNDLQADGGDIVLDGAATDQIIDLYNYVRRLSLPHADELLLEPGR</sequence>
<dbReference type="EMBL" id="FXAG01000003">
    <property type="protein sequence ID" value="SMF01503.1"/>
    <property type="molecule type" value="Genomic_DNA"/>
</dbReference>
<organism evidence="1 2">
    <name type="scientific">Pseudogulbenkiania subflava DSM 22618</name>
    <dbReference type="NCBI Taxonomy" id="1123014"/>
    <lineage>
        <taxon>Bacteria</taxon>
        <taxon>Pseudomonadati</taxon>
        <taxon>Pseudomonadota</taxon>
        <taxon>Betaproteobacteria</taxon>
        <taxon>Neisseriales</taxon>
        <taxon>Chromobacteriaceae</taxon>
        <taxon>Pseudogulbenkiania</taxon>
    </lineage>
</organism>
<evidence type="ECO:0000313" key="1">
    <source>
        <dbReference type="EMBL" id="SMF01503.1"/>
    </source>
</evidence>
<proteinExistence type="predicted"/>
<dbReference type="STRING" id="1123014.SAMN02745746_00728"/>
<dbReference type="Proteomes" id="UP000192920">
    <property type="component" value="Unassembled WGS sequence"/>
</dbReference>
<evidence type="ECO:0000313" key="2">
    <source>
        <dbReference type="Proteomes" id="UP000192920"/>
    </source>
</evidence>
<dbReference type="AlphaFoldDB" id="A0A1Y6BBD5"/>
<accession>A0A1Y6BBD5</accession>